<feature type="domain" description="DH" evidence="4">
    <location>
        <begin position="7"/>
        <end position="194"/>
    </location>
</feature>
<dbReference type="InterPro" id="IPR055251">
    <property type="entry name" value="SOS1_NGEF_PH"/>
</dbReference>
<sequence length="345" mass="39837">MSKIQIMRQEAIYELYSGEVELVQDLKTLKEACSSMVYYNPMHTLKILKPNELQEIFGNIHEITPLHEDLVQKIMELQQANGSVNSIGTTLIVWFPKLLPYLDYCANLFTAKLALEEKRRDKQVADFLERCKQSPFSRKLDVWDFLDKPRSRLMKYSLLLKNITKLTSTEHPDYSYLLNATSSIENFVSKVDIKAGMAKCSFIQSKLFYVTDDQHIPLIDESRLLLCSGIVKNKAGTKLHIFLFEKVLVLCRQATRNEVFMYQVHRHPIPVASLAVEDVPDENIRTNSLRGSFKDALSGKNFIRVSNTSSKRLQYLLQVNDEHDKKQWLNELNQAVSRHSHAINV</sequence>
<dbReference type="InterPro" id="IPR000219">
    <property type="entry name" value="DH_dom"/>
</dbReference>
<dbReference type="Proteomes" id="UP000009022">
    <property type="component" value="Unassembled WGS sequence"/>
</dbReference>
<dbReference type="AlphaFoldDB" id="B3S742"/>
<dbReference type="InParanoid" id="B3S742"/>
<dbReference type="InterPro" id="IPR035899">
    <property type="entry name" value="DBL_dom_sf"/>
</dbReference>
<evidence type="ECO:0000256" key="2">
    <source>
        <dbReference type="ARBA" id="ARBA00022490"/>
    </source>
</evidence>
<dbReference type="SMART" id="SM00325">
    <property type="entry name" value="RhoGEF"/>
    <property type="match status" value="1"/>
</dbReference>
<dbReference type="EMBL" id="DS985253">
    <property type="protein sequence ID" value="EDV21416.1"/>
    <property type="molecule type" value="Genomic_DNA"/>
</dbReference>
<evidence type="ECO:0000313" key="6">
    <source>
        <dbReference type="Proteomes" id="UP000009022"/>
    </source>
</evidence>
<evidence type="ECO:0008006" key="7">
    <source>
        <dbReference type="Google" id="ProtNLM"/>
    </source>
</evidence>
<proteinExistence type="predicted"/>
<dbReference type="PANTHER" id="PTHR46006:SF8">
    <property type="entry name" value="DH DOMAIN-CONTAINING PROTEIN"/>
    <property type="match status" value="1"/>
</dbReference>
<dbReference type="GeneID" id="6757229"/>
<dbReference type="STRING" id="10228.B3S742"/>
<dbReference type="InterPro" id="IPR044129">
    <property type="entry name" value="PH_RhoGEF3_XPLN"/>
</dbReference>
<dbReference type="CDD" id="cd10572">
    <property type="entry name" value="PH_RhoGEF3_XPLN"/>
    <property type="match status" value="1"/>
</dbReference>
<keyword evidence="2" id="KW-0963">Cytoplasm</keyword>
<dbReference type="PhylomeDB" id="B3S742"/>
<dbReference type="InterPro" id="IPR011993">
    <property type="entry name" value="PH-like_dom_sf"/>
</dbReference>
<dbReference type="OMA" id="QCVFREM"/>
<dbReference type="SMART" id="SM00233">
    <property type="entry name" value="PH"/>
    <property type="match status" value="1"/>
</dbReference>
<dbReference type="SUPFAM" id="SSF50729">
    <property type="entry name" value="PH domain-like"/>
    <property type="match status" value="1"/>
</dbReference>
<evidence type="ECO:0000313" key="5">
    <source>
        <dbReference type="EMBL" id="EDV21416.1"/>
    </source>
</evidence>
<dbReference type="PANTHER" id="PTHR46006">
    <property type="entry name" value="RHO GUANINE NUCLEOTIDE EXCHANGE FACTOR AT 64C, ISOFORM A"/>
    <property type="match status" value="1"/>
</dbReference>
<dbReference type="Pfam" id="PF00621">
    <property type="entry name" value="RhoGEF"/>
    <property type="match status" value="1"/>
</dbReference>
<dbReference type="Gene3D" id="1.20.900.10">
    <property type="entry name" value="Dbl homology (DH) domain"/>
    <property type="match status" value="1"/>
</dbReference>
<dbReference type="KEGG" id="tad:TRIADDRAFT_30458"/>
<organism evidence="5 6">
    <name type="scientific">Trichoplax adhaerens</name>
    <name type="common">Trichoplax reptans</name>
    <dbReference type="NCBI Taxonomy" id="10228"/>
    <lineage>
        <taxon>Eukaryota</taxon>
        <taxon>Metazoa</taxon>
        <taxon>Placozoa</taxon>
        <taxon>Uniplacotomia</taxon>
        <taxon>Trichoplacea</taxon>
        <taxon>Trichoplacidae</taxon>
        <taxon>Trichoplax</taxon>
    </lineage>
</organism>
<dbReference type="FunCoup" id="B3S742">
    <property type="interactions" value="193"/>
</dbReference>
<dbReference type="GO" id="GO:0035025">
    <property type="term" value="P:positive regulation of Rho protein signal transduction"/>
    <property type="evidence" value="ECO:0000318"/>
    <property type="project" value="GO_Central"/>
</dbReference>
<dbReference type="SUPFAM" id="SSF48065">
    <property type="entry name" value="DBL homology domain (DH-domain)"/>
    <property type="match status" value="1"/>
</dbReference>
<dbReference type="InterPro" id="IPR051480">
    <property type="entry name" value="Endocytic_GEF_Adapter"/>
</dbReference>
<name>B3S742_TRIAD</name>
<dbReference type="GO" id="GO:0005737">
    <property type="term" value="C:cytoplasm"/>
    <property type="evidence" value="ECO:0007669"/>
    <property type="project" value="UniProtKB-SubCell"/>
</dbReference>
<comment type="subcellular location">
    <subcellularLocation>
        <location evidence="1">Cytoplasm</location>
    </subcellularLocation>
</comment>
<dbReference type="GO" id="GO:0005085">
    <property type="term" value="F:guanyl-nucleotide exchange factor activity"/>
    <property type="evidence" value="ECO:0007669"/>
    <property type="project" value="InterPro"/>
</dbReference>
<dbReference type="PROSITE" id="PS50010">
    <property type="entry name" value="DH_2"/>
    <property type="match status" value="1"/>
</dbReference>
<dbReference type="CTD" id="6757229"/>
<dbReference type="PROSITE" id="PS50003">
    <property type="entry name" value="PH_DOMAIN"/>
    <property type="match status" value="1"/>
</dbReference>
<evidence type="ECO:0000259" key="4">
    <source>
        <dbReference type="PROSITE" id="PS50010"/>
    </source>
</evidence>
<dbReference type="InterPro" id="IPR001849">
    <property type="entry name" value="PH_domain"/>
</dbReference>
<evidence type="ECO:0000256" key="1">
    <source>
        <dbReference type="ARBA" id="ARBA00004496"/>
    </source>
</evidence>
<dbReference type="eggNOG" id="KOG4305">
    <property type="taxonomic scope" value="Eukaryota"/>
</dbReference>
<protein>
    <recommendedName>
        <fullName evidence="7">Rho guanine nucleotide exchange factor 3</fullName>
    </recommendedName>
</protein>
<dbReference type="CDD" id="cd00160">
    <property type="entry name" value="RhoGEF"/>
    <property type="match status" value="1"/>
</dbReference>
<accession>B3S742</accession>
<feature type="domain" description="PH" evidence="3">
    <location>
        <begin position="224"/>
        <end position="337"/>
    </location>
</feature>
<keyword evidence="6" id="KW-1185">Reference proteome</keyword>
<evidence type="ECO:0000259" key="3">
    <source>
        <dbReference type="PROSITE" id="PS50003"/>
    </source>
</evidence>
<dbReference type="Pfam" id="PF22697">
    <property type="entry name" value="SOS1_NGEF_PH"/>
    <property type="match status" value="1"/>
</dbReference>
<dbReference type="HOGENOM" id="CLU_027428_1_0_1"/>
<reference evidence="5 6" key="1">
    <citation type="journal article" date="2008" name="Nature">
        <title>The Trichoplax genome and the nature of placozoans.</title>
        <authorList>
            <person name="Srivastava M."/>
            <person name="Begovic E."/>
            <person name="Chapman J."/>
            <person name="Putnam N.H."/>
            <person name="Hellsten U."/>
            <person name="Kawashima T."/>
            <person name="Kuo A."/>
            <person name="Mitros T."/>
            <person name="Salamov A."/>
            <person name="Carpenter M.L."/>
            <person name="Signorovitch A.Y."/>
            <person name="Moreno M.A."/>
            <person name="Kamm K."/>
            <person name="Grimwood J."/>
            <person name="Schmutz J."/>
            <person name="Shapiro H."/>
            <person name="Grigoriev I.V."/>
            <person name="Buss L.W."/>
            <person name="Schierwater B."/>
            <person name="Dellaporta S.L."/>
            <person name="Rokhsar D.S."/>
        </authorList>
    </citation>
    <scope>NUCLEOTIDE SEQUENCE [LARGE SCALE GENOMIC DNA]</scope>
    <source>
        <strain evidence="5 6">Grell-BS-1999</strain>
    </source>
</reference>
<dbReference type="RefSeq" id="XP_002116016.1">
    <property type="nucleotide sequence ID" value="XM_002115980.1"/>
</dbReference>
<dbReference type="Gene3D" id="2.30.29.30">
    <property type="entry name" value="Pleckstrin-homology domain (PH domain)/Phosphotyrosine-binding domain (PTB)"/>
    <property type="match status" value="1"/>
</dbReference>
<dbReference type="OrthoDB" id="1716625at2759"/>
<gene>
    <name evidence="5" type="ORF">TRIADDRAFT_30458</name>
</gene>